<evidence type="ECO:0000259" key="1">
    <source>
        <dbReference type="Pfam" id="PF09836"/>
    </source>
</evidence>
<protein>
    <submittedName>
        <fullName evidence="2">DNA-binding domain-containing protein</fullName>
    </submittedName>
</protein>
<gene>
    <name evidence="2" type="ORF">RI844_08485</name>
</gene>
<proteinExistence type="predicted"/>
<accession>A0ABZ0GUI6</accession>
<dbReference type="Pfam" id="PF09836">
    <property type="entry name" value="DUF2063"/>
    <property type="match status" value="1"/>
</dbReference>
<dbReference type="GO" id="GO:0003677">
    <property type="term" value="F:DNA binding"/>
    <property type="evidence" value="ECO:0007669"/>
    <property type="project" value="UniProtKB-KW"/>
</dbReference>
<keyword evidence="2" id="KW-0238">DNA-binding</keyword>
<dbReference type="Gene3D" id="1.10.150.690">
    <property type="entry name" value="DUF2063"/>
    <property type="match status" value="1"/>
</dbReference>
<dbReference type="EMBL" id="CP136600">
    <property type="protein sequence ID" value="WOH39248.1"/>
    <property type="molecule type" value="Genomic_DNA"/>
</dbReference>
<dbReference type="InterPro" id="IPR018640">
    <property type="entry name" value="DUF2063"/>
</dbReference>
<feature type="domain" description="Putative DNA-binding" evidence="1">
    <location>
        <begin position="8"/>
        <end position="100"/>
    </location>
</feature>
<dbReference type="InterPro" id="IPR044922">
    <property type="entry name" value="DUF2063_N_sf"/>
</dbReference>
<organism evidence="2 3">
    <name type="scientific">Thalassotalea fonticola</name>
    <dbReference type="NCBI Taxonomy" id="3065649"/>
    <lineage>
        <taxon>Bacteria</taxon>
        <taxon>Pseudomonadati</taxon>
        <taxon>Pseudomonadota</taxon>
        <taxon>Gammaproteobacteria</taxon>
        <taxon>Alteromonadales</taxon>
        <taxon>Colwelliaceae</taxon>
        <taxon>Thalassotalea</taxon>
    </lineage>
</organism>
<name>A0ABZ0GUI6_9GAMM</name>
<evidence type="ECO:0000313" key="2">
    <source>
        <dbReference type="EMBL" id="WOH39248.1"/>
    </source>
</evidence>
<sequence>MSNIPLKELQNNMMNYLLNDDNRICADIVRQGKVSNKTRLNIYKNAYSARLKEVIDNDHQILGFYLGDELFEQMVSGYIQNHPSSYRSLRHFADQLPNFLATQLPFKQHPILSELAHFERLLLVAFDAADATRMTFDTLHSIAPQDWPELMFKFHPSVQIAHFSWNSIESWQALKQEHSPKAATPQQSTWLLWRNNERLTEFRSLSEEEFTLMSMILSGKNFSMMCDQLLTYSSNNDASELALHYLSTWVEQGLLREPVTLK</sequence>
<keyword evidence="3" id="KW-1185">Reference proteome</keyword>
<reference evidence="2 3" key="1">
    <citation type="submission" date="2023-09" db="EMBL/GenBank/DDBJ databases">
        <authorList>
            <person name="Qi X."/>
        </authorList>
    </citation>
    <scope>NUCLEOTIDE SEQUENCE [LARGE SCALE GENOMIC DNA]</scope>
    <source>
        <strain evidence="2 3">S1-1</strain>
    </source>
</reference>
<dbReference type="RefSeq" id="WP_348398015.1">
    <property type="nucleotide sequence ID" value="NZ_CP136600.1"/>
</dbReference>
<evidence type="ECO:0000313" key="3">
    <source>
        <dbReference type="Proteomes" id="UP001301442"/>
    </source>
</evidence>
<dbReference type="Proteomes" id="UP001301442">
    <property type="component" value="Chromosome"/>
</dbReference>